<dbReference type="RefSeq" id="WP_386737962.1">
    <property type="nucleotide sequence ID" value="NZ_JBHRXI010000049.1"/>
</dbReference>
<keyword evidence="1" id="KW-0805">Transcription regulation</keyword>
<gene>
    <name evidence="5" type="ORF">ACFORG_23150</name>
</gene>
<reference evidence="6" key="1">
    <citation type="journal article" date="2019" name="Int. J. Syst. Evol. Microbiol.">
        <title>The Global Catalogue of Microorganisms (GCM) 10K type strain sequencing project: providing services to taxonomists for standard genome sequencing and annotation.</title>
        <authorList>
            <consortium name="The Broad Institute Genomics Platform"/>
            <consortium name="The Broad Institute Genome Sequencing Center for Infectious Disease"/>
            <person name="Wu L."/>
            <person name="Ma J."/>
        </authorList>
    </citation>
    <scope>NUCLEOTIDE SEQUENCE [LARGE SCALE GENOMIC DNA]</scope>
    <source>
        <strain evidence="6">KCTC 42911</strain>
    </source>
</reference>
<dbReference type="Pfam" id="PF07883">
    <property type="entry name" value="Cupin_2"/>
    <property type="match status" value="1"/>
</dbReference>
<dbReference type="InterPro" id="IPR018060">
    <property type="entry name" value="HTH_AraC"/>
</dbReference>
<keyword evidence="2" id="KW-0238">DNA-binding</keyword>
<dbReference type="PANTHER" id="PTHR43280">
    <property type="entry name" value="ARAC-FAMILY TRANSCRIPTIONAL REGULATOR"/>
    <property type="match status" value="1"/>
</dbReference>
<proteinExistence type="predicted"/>
<keyword evidence="3" id="KW-0804">Transcription</keyword>
<dbReference type="Gene3D" id="1.10.10.60">
    <property type="entry name" value="Homeodomain-like"/>
    <property type="match status" value="1"/>
</dbReference>
<organism evidence="5 6">
    <name type="scientific">Lutimaribacter marinistellae</name>
    <dbReference type="NCBI Taxonomy" id="1820329"/>
    <lineage>
        <taxon>Bacteria</taxon>
        <taxon>Pseudomonadati</taxon>
        <taxon>Pseudomonadota</taxon>
        <taxon>Alphaproteobacteria</taxon>
        <taxon>Rhodobacterales</taxon>
        <taxon>Roseobacteraceae</taxon>
        <taxon>Lutimaribacter</taxon>
    </lineage>
</organism>
<dbReference type="SMART" id="SM00342">
    <property type="entry name" value="HTH_ARAC"/>
    <property type="match status" value="1"/>
</dbReference>
<dbReference type="CDD" id="cd06999">
    <property type="entry name" value="cupin_HpaA-like_N"/>
    <property type="match status" value="1"/>
</dbReference>
<name>A0ABV7TMA3_9RHOB</name>
<dbReference type="PROSITE" id="PS00041">
    <property type="entry name" value="HTH_ARAC_FAMILY_1"/>
    <property type="match status" value="1"/>
</dbReference>
<dbReference type="InterPro" id="IPR014710">
    <property type="entry name" value="RmlC-like_jellyroll"/>
</dbReference>
<evidence type="ECO:0000256" key="2">
    <source>
        <dbReference type="ARBA" id="ARBA00023125"/>
    </source>
</evidence>
<comment type="caution">
    <text evidence="5">The sequence shown here is derived from an EMBL/GenBank/DDBJ whole genome shotgun (WGS) entry which is preliminary data.</text>
</comment>
<evidence type="ECO:0000313" key="5">
    <source>
        <dbReference type="EMBL" id="MFC3616649.1"/>
    </source>
</evidence>
<dbReference type="SUPFAM" id="SSF46689">
    <property type="entry name" value="Homeodomain-like"/>
    <property type="match status" value="1"/>
</dbReference>
<dbReference type="InterPro" id="IPR047264">
    <property type="entry name" value="Cupin_HpaA-like_N"/>
</dbReference>
<dbReference type="InterPro" id="IPR009057">
    <property type="entry name" value="Homeodomain-like_sf"/>
</dbReference>
<dbReference type="InterPro" id="IPR018062">
    <property type="entry name" value="HTH_AraC-typ_CS"/>
</dbReference>
<feature type="domain" description="HTH araC/xylS-type" evidence="4">
    <location>
        <begin position="192"/>
        <end position="290"/>
    </location>
</feature>
<keyword evidence="6" id="KW-1185">Reference proteome</keyword>
<protein>
    <submittedName>
        <fullName evidence="5">Helix-turn-helix domain-containing protein</fullName>
    </submittedName>
</protein>
<dbReference type="Proteomes" id="UP001595629">
    <property type="component" value="Unassembled WGS sequence"/>
</dbReference>
<dbReference type="InterPro" id="IPR013096">
    <property type="entry name" value="Cupin_2"/>
</dbReference>
<dbReference type="EMBL" id="JBHRXI010000049">
    <property type="protein sequence ID" value="MFC3616649.1"/>
    <property type="molecule type" value="Genomic_DNA"/>
</dbReference>
<dbReference type="InterPro" id="IPR020449">
    <property type="entry name" value="Tscrpt_reg_AraC-type_HTH"/>
</dbReference>
<accession>A0ABV7TMA3</accession>
<dbReference type="PRINTS" id="PR00032">
    <property type="entry name" value="HTHARAC"/>
</dbReference>
<dbReference type="PANTHER" id="PTHR43280:SF32">
    <property type="entry name" value="TRANSCRIPTIONAL REGULATORY PROTEIN"/>
    <property type="match status" value="1"/>
</dbReference>
<sequence>MDAAGSQWYFSCMNGSDPIPVFTLLGETGRFPDVIHSEPLSVRSPQHGWRIPPHRHAHLAQVFLITKGRGEAVIDGGRMLLEARHFLFIPPQKVHEFSFRPETVGQVISVPVAVVNAIGPSSADLMRALAQPVSGRVMPALAALAEMLANVAIDTGPFRAQRAVGMAHSVLAMIAETGHSRDALQADHTRLTQLDVLIARHMSDSWTARDYAAALSLTAGHLSRICRAATGRGATAYIEQARIDEACRLLAFTRLPVSEIGYRLGFSDPSYFSKRFRAARGQTPSTYRDSIVS</sequence>
<dbReference type="Gene3D" id="2.60.120.10">
    <property type="entry name" value="Jelly Rolls"/>
    <property type="match status" value="1"/>
</dbReference>
<dbReference type="SUPFAM" id="SSF51215">
    <property type="entry name" value="Regulatory protein AraC"/>
    <property type="match status" value="1"/>
</dbReference>
<evidence type="ECO:0000256" key="3">
    <source>
        <dbReference type="ARBA" id="ARBA00023163"/>
    </source>
</evidence>
<evidence type="ECO:0000256" key="1">
    <source>
        <dbReference type="ARBA" id="ARBA00023015"/>
    </source>
</evidence>
<dbReference type="Pfam" id="PF12833">
    <property type="entry name" value="HTH_18"/>
    <property type="match status" value="1"/>
</dbReference>
<evidence type="ECO:0000259" key="4">
    <source>
        <dbReference type="PROSITE" id="PS01124"/>
    </source>
</evidence>
<evidence type="ECO:0000313" key="6">
    <source>
        <dbReference type="Proteomes" id="UP001595629"/>
    </source>
</evidence>
<dbReference type="PROSITE" id="PS01124">
    <property type="entry name" value="HTH_ARAC_FAMILY_2"/>
    <property type="match status" value="1"/>
</dbReference>
<dbReference type="InterPro" id="IPR037923">
    <property type="entry name" value="HTH-like"/>
</dbReference>